<sequence>MYDSSLFGLLQMLYETLKNEAKFLSNVSNQIQDIHAEINRIQCFLQDADAKKPEYETVRNWIADIREVAYDVENILEKYMHKVALRKDRSLWKENINLHNIGLETKDVMSRIDNIKRCMKTYVDTGIRAICQGDTSSERSQWLTRSYSHLVDDDFVGLVEEVNKLVDELINDENDEFYVVFAICGMGGLGKTTLARKAYRHGDVQSHFQAFAWASISRQWQARDVLLSILMKLEPENRTRINMMMDDELVKALYNVQQRKRCLIVLDDIWSTKFWNSVKHAFPKGKGSRSKILLTTRKKDVCTHIDPTCFLFEPRCLDAEESWKLLHKKAFPRVNTPDLKIDLELERLGKELVSKCGGLPLAIIVLAGLLARRPKIDEWRRTCQNLNLHMSGESFEQDGGIHGVLALSYYDLPYQLKPCFLYLGNFPEDQKISARRLYQLWAAEGIIPLEGNRGEETAMMERGERYLHELAQRYMVQVQLEETTGRIKSCRFHDLMRDTCLSKAKEENFLKTVSPQHLHQSMHCSTSATATSTRTVRRLSITVDNEVQNYFSTDDKSFQHVRSALFFPIQTGREGTEYPLPLFQGLCNNFAMLRVLHLEKFTFVEILPKAIGNLVYLRYLSLRHSHFQKLSSSVGNLKYLQTLDLRVNFFSYLTLPNTIRKLQNLRNLYLPPSHQHTYKLDLSPLSHLEILKNFDTQVSPFRDLFKLTKLQKLSAVLSLESYEMEEMIKHLNLRSGRLRETSFRIYYRFHSEKEVNILKLLLGCPHLRKLDLIGHINKLPEHHSFSQSLTKLTLRKSGLEEDPMVILQKLPKLFTLSLRGNAFIGKEMCCSPQGFPLLKTLKLQGLPNLESWRVETGALPNLVHLEIDECKKLEMVPEGLIYLTKIQEVMIINMPDNFQNRLQEVQREEYYKVQFRKNFDTKKNSKIKFNMRISDHLSINSTKGMEDVIRIHGEYIIDKVMHVFQAILNSKFEGKLKALLLIFARLYSLSKNSGSATVYKQETLPLCIYVC</sequence>
<dbReference type="Gene3D" id="3.80.10.10">
    <property type="entry name" value="Ribonuclease Inhibitor"/>
    <property type="match status" value="1"/>
</dbReference>
<keyword evidence="5" id="KW-0547">Nucleotide-binding</keyword>
<keyword evidence="6" id="KW-0611">Plant defense</keyword>
<dbReference type="PANTHER" id="PTHR23155">
    <property type="entry name" value="DISEASE RESISTANCE PROTEIN RP"/>
    <property type="match status" value="1"/>
</dbReference>
<evidence type="ECO:0000256" key="8">
    <source>
        <dbReference type="ARBA" id="ARBA00023054"/>
    </source>
</evidence>
<evidence type="ECO:0000256" key="4">
    <source>
        <dbReference type="ARBA" id="ARBA00022737"/>
    </source>
</evidence>
<gene>
    <name evidence="14" type="ORF">R3W88_030860</name>
</gene>
<comment type="caution">
    <text evidence="14">The sequence shown here is derived from an EMBL/GenBank/DDBJ whole genome shotgun (WGS) entry which is preliminary data.</text>
</comment>
<dbReference type="InterPro" id="IPR032675">
    <property type="entry name" value="LRR_dom_sf"/>
</dbReference>
<evidence type="ECO:0000256" key="5">
    <source>
        <dbReference type="ARBA" id="ARBA00022741"/>
    </source>
</evidence>
<dbReference type="CDD" id="cd14798">
    <property type="entry name" value="RX-CC_like"/>
    <property type="match status" value="1"/>
</dbReference>
<dbReference type="EMBL" id="JAWPEI010000005">
    <property type="protein sequence ID" value="KAK4725943.1"/>
    <property type="molecule type" value="Genomic_DNA"/>
</dbReference>
<accession>A0AAV9LKF2</accession>
<evidence type="ECO:0000259" key="10">
    <source>
        <dbReference type="Pfam" id="PF00931"/>
    </source>
</evidence>
<dbReference type="Pfam" id="PF00931">
    <property type="entry name" value="NB-ARC"/>
    <property type="match status" value="1"/>
</dbReference>
<keyword evidence="15" id="KW-1185">Reference proteome</keyword>
<dbReference type="GO" id="GO:0005524">
    <property type="term" value="F:ATP binding"/>
    <property type="evidence" value="ECO:0007669"/>
    <property type="project" value="UniProtKB-KW"/>
</dbReference>
<dbReference type="FunFam" id="3.40.50.300:FF:001091">
    <property type="entry name" value="Probable disease resistance protein At1g61300"/>
    <property type="match status" value="1"/>
</dbReference>
<dbReference type="InterPro" id="IPR036388">
    <property type="entry name" value="WH-like_DNA-bd_sf"/>
</dbReference>
<dbReference type="InterPro" id="IPR041118">
    <property type="entry name" value="Rx_N"/>
</dbReference>
<dbReference type="Gene3D" id="1.10.8.430">
    <property type="entry name" value="Helical domain of apoptotic protease-activating factors"/>
    <property type="match status" value="1"/>
</dbReference>
<dbReference type="InterPro" id="IPR027417">
    <property type="entry name" value="P-loop_NTPase"/>
</dbReference>
<keyword evidence="8" id="KW-0175">Coiled coil</keyword>
<organism evidence="14 15">
    <name type="scientific">Solanum pinnatisectum</name>
    <name type="common">tansyleaf nightshade</name>
    <dbReference type="NCBI Taxonomy" id="50273"/>
    <lineage>
        <taxon>Eukaryota</taxon>
        <taxon>Viridiplantae</taxon>
        <taxon>Streptophyta</taxon>
        <taxon>Embryophyta</taxon>
        <taxon>Tracheophyta</taxon>
        <taxon>Spermatophyta</taxon>
        <taxon>Magnoliopsida</taxon>
        <taxon>eudicotyledons</taxon>
        <taxon>Gunneridae</taxon>
        <taxon>Pentapetalae</taxon>
        <taxon>asterids</taxon>
        <taxon>lamiids</taxon>
        <taxon>Solanales</taxon>
        <taxon>Solanaceae</taxon>
        <taxon>Solanoideae</taxon>
        <taxon>Solaneae</taxon>
        <taxon>Solanum</taxon>
    </lineage>
</organism>
<dbReference type="AlphaFoldDB" id="A0AAV9LKF2"/>
<protein>
    <submittedName>
        <fullName evidence="14">Uncharacterized protein</fullName>
    </submittedName>
</protein>
<comment type="subcellular location">
    <subcellularLocation>
        <location evidence="1">Membrane</location>
        <topology evidence="1">Peripheral membrane protein</topology>
    </subcellularLocation>
</comment>
<keyword evidence="4" id="KW-0677">Repeat</keyword>
<dbReference type="InterPro" id="IPR042197">
    <property type="entry name" value="Apaf_helical"/>
</dbReference>
<dbReference type="GO" id="GO:0098542">
    <property type="term" value="P:defense response to other organism"/>
    <property type="evidence" value="ECO:0007669"/>
    <property type="project" value="TreeGrafter"/>
</dbReference>
<evidence type="ECO:0000256" key="1">
    <source>
        <dbReference type="ARBA" id="ARBA00004170"/>
    </source>
</evidence>
<dbReference type="Pfam" id="PF23598">
    <property type="entry name" value="LRR_14"/>
    <property type="match status" value="1"/>
</dbReference>
<dbReference type="Pfam" id="PF18052">
    <property type="entry name" value="Rx_N"/>
    <property type="match status" value="1"/>
</dbReference>
<dbReference type="PRINTS" id="PR00364">
    <property type="entry name" value="DISEASERSIST"/>
</dbReference>
<keyword evidence="3" id="KW-0433">Leucine-rich repeat</keyword>
<dbReference type="GO" id="GO:0043531">
    <property type="term" value="F:ADP binding"/>
    <property type="evidence" value="ECO:0007669"/>
    <property type="project" value="InterPro"/>
</dbReference>
<dbReference type="PANTHER" id="PTHR23155:SF1185">
    <property type="entry name" value="DISEASE RESISTANCE RPP8-LIKE PROTEIN 3-RELATED"/>
    <property type="match status" value="1"/>
</dbReference>
<evidence type="ECO:0000256" key="2">
    <source>
        <dbReference type="ARBA" id="ARBA00008894"/>
    </source>
</evidence>
<dbReference type="InterPro" id="IPR038005">
    <property type="entry name" value="RX-like_CC"/>
</dbReference>
<evidence type="ECO:0000256" key="3">
    <source>
        <dbReference type="ARBA" id="ARBA00022614"/>
    </source>
</evidence>
<dbReference type="Gene3D" id="1.10.10.10">
    <property type="entry name" value="Winged helix-like DNA-binding domain superfamily/Winged helix DNA-binding domain"/>
    <property type="match status" value="1"/>
</dbReference>
<evidence type="ECO:0000259" key="13">
    <source>
        <dbReference type="Pfam" id="PF23598"/>
    </source>
</evidence>
<evidence type="ECO:0000259" key="11">
    <source>
        <dbReference type="Pfam" id="PF18052"/>
    </source>
</evidence>
<evidence type="ECO:0000313" key="14">
    <source>
        <dbReference type="EMBL" id="KAK4725943.1"/>
    </source>
</evidence>
<proteinExistence type="inferred from homology"/>
<reference evidence="14 15" key="1">
    <citation type="submission" date="2023-10" db="EMBL/GenBank/DDBJ databases">
        <title>Genome-Wide Identification Analysis in wild type Solanum Pinnatisectum Reveals Some Genes Defensing Phytophthora Infestans.</title>
        <authorList>
            <person name="Sun C."/>
        </authorList>
    </citation>
    <scope>NUCLEOTIDE SEQUENCE [LARGE SCALE GENOMIC DNA]</scope>
    <source>
        <strain evidence="14">LQN</strain>
        <tissue evidence="14">Leaf</tissue>
    </source>
</reference>
<dbReference type="InterPro" id="IPR058922">
    <property type="entry name" value="WHD_DRP"/>
</dbReference>
<dbReference type="InterPro" id="IPR002182">
    <property type="entry name" value="NB-ARC"/>
</dbReference>
<evidence type="ECO:0000259" key="12">
    <source>
        <dbReference type="Pfam" id="PF23559"/>
    </source>
</evidence>
<dbReference type="FunFam" id="1.10.10.10:FF:000322">
    <property type="entry name" value="Probable disease resistance protein At1g63360"/>
    <property type="match status" value="1"/>
</dbReference>
<dbReference type="GO" id="GO:0051607">
    <property type="term" value="P:defense response to virus"/>
    <property type="evidence" value="ECO:0007669"/>
    <property type="project" value="UniProtKB-ARBA"/>
</dbReference>
<evidence type="ECO:0000256" key="9">
    <source>
        <dbReference type="ARBA" id="ARBA00023136"/>
    </source>
</evidence>
<keyword evidence="9" id="KW-0472">Membrane</keyword>
<dbReference type="Gene3D" id="1.20.5.4130">
    <property type="match status" value="1"/>
</dbReference>
<dbReference type="InterPro" id="IPR055414">
    <property type="entry name" value="LRR_R13L4/SHOC2-like"/>
</dbReference>
<feature type="domain" description="Disease resistance R13L4/SHOC-2-like LRR" evidence="13">
    <location>
        <begin position="588"/>
        <end position="903"/>
    </location>
</feature>
<feature type="domain" description="Disease resistance N-terminal" evidence="11">
    <location>
        <begin position="9"/>
        <end position="89"/>
    </location>
</feature>
<dbReference type="FunFam" id="1.10.8.430:FF:000003">
    <property type="entry name" value="Probable disease resistance protein At5g66910"/>
    <property type="match status" value="1"/>
</dbReference>
<feature type="domain" description="NB-ARC" evidence="10">
    <location>
        <begin position="161"/>
        <end position="333"/>
    </location>
</feature>
<feature type="domain" description="Disease resistance protein winged helix" evidence="12">
    <location>
        <begin position="426"/>
        <end position="498"/>
    </location>
</feature>
<evidence type="ECO:0000313" key="15">
    <source>
        <dbReference type="Proteomes" id="UP001311915"/>
    </source>
</evidence>
<dbReference type="Proteomes" id="UP001311915">
    <property type="component" value="Unassembled WGS sequence"/>
</dbReference>
<dbReference type="InterPro" id="IPR044974">
    <property type="entry name" value="Disease_R_plants"/>
</dbReference>
<comment type="similarity">
    <text evidence="2">Belongs to the disease resistance NB-LRR family.</text>
</comment>
<dbReference type="SUPFAM" id="SSF52058">
    <property type="entry name" value="L domain-like"/>
    <property type="match status" value="1"/>
</dbReference>
<dbReference type="Pfam" id="PF23559">
    <property type="entry name" value="WHD_DRP"/>
    <property type="match status" value="1"/>
</dbReference>
<dbReference type="GO" id="GO:0016020">
    <property type="term" value="C:membrane"/>
    <property type="evidence" value="ECO:0007669"/>
    <property type="project" value="UniProtKB-SubCell"/>
</dbReference>
<dbReference type="Gene3D" id="3.40.50.300">
    <property type="entry name" value="P-loop containing nucleotide triphosphate hydrolases"/>
    <property type="match status" value="1"/>
</dbReference>
<dbReference type="SUPFAM" id="SSF52540">
    <property type="entry name" value="P-loop containing nucleoside triphosphate hydrolases"/>
    <property type="match status" value="1"/>
</dbReference>
<name>A0AAV9LKF2_9SOLN</name>
<evidence type="ECO:0000256" key="6">
    <source>
        <dbReference type="ARBA" id="ARBA00022821"/>
    </source>
</evidence>
<evidence type="ECO:0000256" key="7">
    <source>
        <dbReference type="ARBA" id="ARBA00022840"/>
    </source>
</evidence>
<keyword evidence="7" id="KW-0067">ATP-binding</keyword>